<dbReference type="RefSeq" id="WP_378265788.1">
    <property type="nucleotide sequence ID" value="NZ_JBHUKR010000007.1"/>
</dbReference>
<organism evidence="1 2">
    <name type="scientific">Amycolatopsis pigmentata</name>
    <dbReference type="NCBI Taxonomy" id="450801"/>
    <lineage>
        <taxon>Bacteria</taxon>
        <taxon>Bacillati</taxon>
        <taxon>Actinomycetota</taxon>
        <taxon>Actinomycetes</taxon>
        <taxon>Pseudonocardiales</taxon>
        <taxon>Pseudonocardiaceae</taxon>
        <taxon>Amycolatopsis</taxon>
    </lineage>
</organism>
<keyword evidence="2" id="KW-1185">Reference proteome</keyword>
<gene>
    <name evidence="1" type="ORF">ACFSXZ_15875</name>
</gene>
<evidence type="ECO:0000313" key="2">
    <source>
        <dbReference type="Proteomes" id="UP001597417"/>
    </source>
</evidence>
<dbReference type="EMBL" id="JBHUKR010000007">
    <property type="protein sequence ID" value="MFD2417803.1"/>
    <property type="molecule type" value="Genomic_DNA"/>
</dbReference>
<proteinExistence type="predicted"/>
<name>A0ABW5FRZ4_9PSEU</name>
<comment type="caution">
    <text evidence="1">The sequence shown here is derived from an EMBL/GenBank/DDBJ whole genome shotgun (WGS) entry which is preliminary data.</text>
</comment>
<accession>A0ABW5FRZ4</accession>
<evidence type="ECO:0000313" key="1">
    <source>
        <dbReference type="EMBL" id="MFD2417803.1"/>
    </source>
</evidence>
<protein>
    <submittedName>
        <fullName evidence="1">Permease</fullName>
    </submittedName>
</protein>
<sequence>MATPDGLEARVAALETQVADLTEKVRYSAHDAAAARVLAGGADRDVTEIRAEIRDFRQATTASFNAMREDLNDLRQETANGFLEIRGRLDATAAGQQQIVALLNRALGERDESGGQ</sequence>
<dbReference type="Gene3D" id="1.20.58.130">
    <property type="match status" value="1"/>
</dbReference>
<dbReference type="Proteomes" id="UP001597417">
    <property type="component" value="Unassembled WGS sequence"/>
</dbReference>
<reference evidence="2" key="1">
    <citation type="journal article" date="2019" name="Int. J. Syst. Evol. Microbiol.">
        <title>The Global Catalogue of Microorganisms (GCM) 10K type strain sequencing project: providing services to taxonomists for standard genome sequencing and annotation.</title>
        <authorList>
            <consortium name="The Broad Institute Genomics Platform"/>
            <consortium name="The Broad Institute Genome Sequencing Center for Infectious Disease"/>
            <person name="Wu L."/>
            <person name="Ma J."/>
        </authorList>
    </citation>
    <scope>NUCLEOTIDE SEQUENCE [LARGE SCALE GENOMIC DNA]</scope>
    <source>
        <strain evidence="2">CGMCC 4.7645</strain>
    </source>
</reference>